<dbReference type="OrthoDB" id="115989at2"/>
<protein>
    <submittedName>
        <fullName evidence="2">Pyridoxamine 5'-phosphate oxidase</fullName>
    </submittedName>
</protein>
<evidence type="ECO:0000313" key="3">
    <source>
        <dbReference type="Proteomes" id="UP000252707"/>
    </source>
</evidence>
<dbReference type="InterPro" id="IPR012349">
    <property type="entry name" value="Split_barrel_FMN-bd"/>
</dbReference>
<keyword evidence="3" id="KW-1185">Reference proteome</keyword>
<organism evidence="2 3">
    <name type="scientific">Thioalbus denitrificans</name>
    <dbReference type="NCBI Taxonomy" id="547122"/>
    <lineage>
        <taxon>Bacteria</taxon>
        <taxon>Pseudomonadati</taxon>
        <taxon>Pseudomonadota</taxon>
        <taxon>Gammaproteobacteria</taxon>
        <taxon>Chromatiales</taxon>
        <taxon>Ectothiorhodospiraceae</taxon>
        <taxon>Thioalbus</taxon>
    </lineage>
</organism>
<dbReference type="PANTHER" id="PTHR39336">
    <property type="entry name" value="PYRIDOXAMINE PHOSPHATE OXIDASE FAMILY PROTEIN (AFU_ORTHOLOGUE AFUA_6G11440)"/>
    <property type="match status" value="1"/>
</dbReference>
<comment type="caution">
    <text evidence="2">The sequence shown here is derived from an EMBL/GenBank/DDBJ whole genome shotgun (WGS) entry which is preliminary data.</text>
</comment>
<feature type="domain" description="Pyridoxamine 5'-phosphate oxidase N-terminal" evidence="1">
    <location>
        <begin position="9"/>
        <end position="131"/>
    </location>
</feature>
<dbReference type="SUPFAM" id="SSF50475">
    <property type="entry name" value="FMN-binding split barrel"/>
    <property type="match status" value="1"/>
</dbReference>
<dbReference type="Gene3D" id="2.30.110.10">
    <property type="entry name" value="Electron Transport, Fmn-binding Protein, Chain A"/>
    <property type="match status" value="1"/>
</dbReference>
<reference evidence="2 3" key="1">
    <citation type="submission" date="2018-07" db="EMBL/GenBank/DDBJ databases">
        <title>Genomic Encyclopedia of Type Strains, Phase IV (KMG-IV): sequencing the most valuable type-strain genomes for metagenomic binning, comparative biology and taxonomic classification.</title>
        <authorList>
            <person name="Goeker M."/>
        </authorList>
    </citation>
    <scope>NUCLEOTIDE SEQUENCE [LARGE SCALE GENOMIC DNA]</scope>
    <source>
        <strain evidence="2 3">DSM 26407</strain>
    </source>
</reference>
<dbReference type="EMBL" id="QPJY01000013">
    <property type="protein sequence ID" value="RCX24964.1"/>
    <property type="molecule type" value="Genomic_DNA"/>
</dbReference>
<accession>A0A369BZA8</accession>
<gene>
    <name evidence="2" type="ORF">DFQ59_11360</name>
</gene>
<evidence type="ECO:0000259" key="1">
    <source>
        <dbReference type="Pfam" id="PF01243"/>
    </source>
</evidence>
<dbReference type="AlphaFoldDB" id="A0A369BZA8"/>
<dbReference type="PANTHER" id="PTHR39336:SF1">
    <property type="entry name" value="PYRIDOXAMINE PHOSPHATE OXIDASE FAMILY PROTEIN (AFU_ORTHOLOGUE AFUA_6G11440)"/>
    <property type="match status" value="1"/>
</dbReference>
<evidence type="ECO:0000313" key="2">
    <source>
        <dbReference type="EMBL" id="RCX24964.1"/>
    </source>
</evidence>
<dbReference type="Pfam" id="PF01243">
    <property type="entry name" value="PNPOx_N"/>
    <property type="match status" value="1"/>
</dbReference>
<dbReference type="Proteomes" id="UP000252707">
    <property type="component" value="Unassembled WGS sequence"/>
</dbReference>
<name>A0A369BZA8_9GAMM</name>
<proteinExistence type="predicted"/>
<sequence>MGRQYSAISDRHREFIERQRLYFVATAAADGRVNLSPKGMDSLRVPGPDRVAWLNLTGSGNETAAHLRENPRMTLMFCAFEGDPLILRLYGQARAVHPRDEEWALLLPLFPEQPGARQIIDLRVELVQTSCGFGVPLFDYVGQRDELTRWSERKGEAGIREYWETKNRTSLDGRPTGILGPEE</sequence>
<dbReference type="InterPro" id="IPR011576">
    <property type="entry name" value="Pyridox_Oxase_N"/>
</dbReference>
<dbReference type="RefSeq" id="WP_114281024.1">
    <property type="nucleotide sequence ID" value="NZ_QPJY01000013.1"/>
</dbReference>